<feature type="domain" description="Ig-like" evidence="2">
    <location>
        <begin position="8"/>
        <end position="96"/>
    </location>
</feature>
<dbReference type="STRING" id="42514.ENSPNAP00000017110"/>
<dbReference type="GO" id="GO:0003007">
    <property type="term" value="P:heart morphogenesis"/>
    <property type="evidence" value="ECO:0007669"/>
    <property type="project" value="UniProtKB-ARBA"/>
</dbReference>
<protein>
    <recommendedName>
        <fullName evidence="2">Ig-like domain-containing protein</fullName>
    </recommendedName>
</protein>
<reference evidence="3 4" key="1">
    <citation type="submission" date="2020-10" db="EMBL/GenBank/DDBJ databases">
        <title>Pygocentrus nattereri (red-bellied piranha) genome, fPygNat1, primary haplotype.</title>
        <authorList>
            <person name="Myers G."/>
            <person name="Meyer A."/>
            <person name="Karagic N."/>
            <person name="Pippel M."/>
            <person name="Winkler S."/>
            <person name="Tracey A."/>
            <person name="Wood J."/>
            <person name="Formenti G."/>
            <person name="Howe K."/>
            <person name="Fedrigo O."/>
            <person name="Jarvis E.D."/>
        </authorList>
    </citation>
    <scope>NUCLEOTIDE SEQUENCE [LARGE SCALE GENOMIC DNA]</scope>
</reference>
<evidence type="ECO:0000313" key="3">
    <source>
        <dbReference type="Ensembl" id="ENSPNAP00000017110.1"/>
    </source>
</evidence>
<dbReference type="Pfam" id="PF07679">
    <property type="entry name" value="I-set"/>
    <property type="match status" value="1"/>
</dbReference>
<name>A0A3B4D0I6_PYGNA</name>
<dbReference type="InterPro" id="IPR036179">
    <property type="entry name" value="Ig-like_dom_sf"/>
</dbReference>
<dbReference type="InterPro" id="IPR003599">
    <property type="entry name" value="Ig_sub"/>
</dbReference>
<dbReference type="SMART" id="SM00408">
    <property type="entry name" value="IGc2"/>
    <property type="match status" value="1"/>
</dbReference>
<sequence>MGNLMSKPEFATVLADKHVKIGENVTLRCEAKTEGLTGTWEKNGHKLDCVQDKNSMRQTGKSFILEIKNAEEGDEGKYTVILKNKMGDASCSAMVTVELNEWRMVEWNQDGMIDALKAFKISDETVGALHFLLYGPTGSGKSSIINTINTIFKGRLFVNSLAASEKSDSSFTKRYEKSEIGKDGLLPFTFHDVRGLEKEYEGGWNTQDIISALEGHMKEGYEFKSTTKLTEDSQYYIKYPSLNDQIHCLVNVIPAEKISMIKDDFIRNMKKVREEASRMGKTVH</sequence>
<dbReference type="FunFam" id="2.60.40.10:FF:000107">
    <property type="entry name" value="Myosin, light chain kinase a"/>
    <property type="match status" value="1"/>
</dbReference>
<dbReference type="InterPro" id="IPR013783">
    <property type="entry name" value="Ig-like_fold"/>
</dbReference>
<dbReference type="GeneTree" id="ENSGT00940000160560"/>
<proteinExistence type="predicted"/>
<evidence type="ECO:0000256" key="1">
    <source>
        <dbReference type="ARBA" id="ARBA00023319"/>
    </source>
</evidence>
<dbReference type="AlphaFoldDB" id="A0A3B4D0I6"/>
<dbReference type="PANTHER" id="PTHR14241:SF32">
    <property type="entry name" value="VWFA DOMAIN-CONTAINING PROTEIN-RELATED"/>
    <property type="match status" value="1"/>
</dbReference>
<dbReference type="InterPro" id="IPR003598">
    <property type="entry name" value="Ig_sub2"/>
</dbReference>
<dbReference type="Proteomes" id="UP001501920">
    <property type="component" value="Chromosome 3"/>
</dbReference>
<dbReference type="Gene3D" id="3.40.50.300">
    <property type="entry name" value="P-loop containing nucleotide triphosphate hydrolases"/>
    <property type="match status" value="1"/>
</dbReference>
<accession>A0A3B4D0I6</accession>
<organism evidence="3 4">
    <name type="scientific">Pygocentrus nattereri</name>
    <name type="common">Red-bellied piranha</name>
    <dbReference type="NCBI Taxonomy" id="42514"/>
    <lineage>
        <taxon>Eukaryota</taxon>
        <taxon>Metazoa</taxon>
        <taxon>Chordata</taxon>
        <taxon>Craniata</taxon>
        <taxon>Vertebrata</taxon>
        <taxon>Euteleostomi</taxon>
        <taxon>Actinopterygii</taxon>
        <taxon>Neopterygii</taxon>
        <taxon>Teleostei</taxon>
        <taxon>Ostariophysi</taxon>
        <taxon>Characiformes</taxon>
        <taxon>Characoidei</taxon>
        <taxon>Pygocentrus</taxon>
    </lineage>
</organism>
<dbReference type="PROSITE" id="PS50835">
    <property type="entry name" value="IG_LIKE"/>
    <property type="match status" value="1"/>
</dbReference>
<dbReference type="Ensembl" id="ENSPNAT00000025807.2">
    <property type="protein sequence ID" value="ENSPNAP00000017110.1"/>
    <property type="gene ID" value="ENSPNAG00000023326.2"/>
</dbReference>
<keyword evidence="4" id="KW-1185">Reference proteome</keyword>
<dbReference type="InterPro" id="IPR013098">
    <property type="entry name" value="Ig_I-set"/>
</dbReference>
<dbReference type="SUPFAM" id="SSF52540">
    <property type="entry name" value="P-loop containing nucleoside triphosphate hydrolases"/>
    <property type="match status" value="1"/>
</dbReference>
<dbReference type="SUPFAM" id="SSF48726">
    <property type="entry name" value="Immunoglobulin"/>
    <property type="match status" value="1"/>
</dbReference>
<dbReference type="SMART" id="SM00409">
    <property type="entry name" value="IG"/>
    <property type="match status" value="1"/>
</dbReference>
<reference evidence="3" key="3">
    <citation type="submission" date="2025-09" db="UniProtKB">
        <authorList>
            <consortium name="Ensembl"/>
        </authorList>
    </citation>
    <scope>IDENTIFICATION</scope>
</reference>
<evidence type="ECO:0000259" key="2">
    <source>
        <dbReference type="PROSITE" id="PS50835"/>
    </source>
</evidence>
<dbReference type="GO" id="GO:0055013">
    <property type="term" value="P:cardiac muscle cell development"/>
    <property type="evidence" value="ECO:0007669"/>
    <property type="project" value="UniProtKB-ARBA"/>
</dbReference>
<keyword evidence="1" id="KW-0393">Immunoglobulin domain</keyword>
<dbReference type="InterPro" id="IPR027417">
    <property type="entry name" value="P-loop_NTPase"/>
</dbReference>
<dbReference type="PANTHER" id="PTHR14241">
    <property type="entry name" value="INTERFERON-INDUCED PROTEIN 44"/>
    <property type="match status" value="1"/>
</dbReference>
<dbReference type="Gene3D" id="2.60.40.10">
    <property type="entry name" value="Immunoglobulins"/>
    <property type="match status" value="1"/>
</dbReference>
<evidence type="ECO:0000313" key="4">
    <source>
        <dbReference type="Proteomes" id="UP001501920"/>
    </source>
</evidence>
<dbReference type="InterPro" id="IPR007110">
    <property type="entry name" value="Ig-like_dom"/>
</dbReference>
<reference evidence="3" key="2">
    <citation type="submission" date="2025-08" db="UniProtKB">
        <authorList>
            <consortium name="Ensembl"/>
        </authorList>
    </citation>
    <scope>IDENTIFICATION</scope>
</reference>